<dbReference type="GO" id="GO:0004252">
    <property type="term" value="F:serine-type endopeptidase activity"/>
    <property type="evidence" value="ECO:0007669"/>
    <property type="project" value="InterPro"/>
</dbReference>
<dbReference type="InterPro" id="IPR022398">
    <property type="entry name" value="Peptidase_S8_His-AS"/>
</dbReference>
<dbReference type="InterPro" id="IPR050131">
    <property type="entry name" value="Peptidase_S8_subtilisin-like"/>
</dbReference>
<dbReference type="InParanoid" id="A0A7L9FHA2"/>
<dbReference type="InterPro" id="IPR037045">
    <property type="entry name" value="S8pro/Inhibitor_I9_sf"/>
</dbReference>
<keyword evidence="11" id="KW-1185">Reference proteome</keyword>
<dbReference type="Gene3D" id="3.40.50.200">
    <property type="entry name" value="Peptidase S8/S53 domain"/>
    <property type="match status" value="1"/>
</dbReference>
<comment type="similarity">
    <text evidence="1 7">Belongs to the peptidase S8 family.</text>
</comment>
<dbReference type="PROSITE" id="PS00137">
    <property type="entry name" value="SUBTILASE_HIS"/>
    <property type="match status" value="1"/>
</dbReference>
<accession>A0A7L9FHA2</accession>
<evidence type="ECO:0000313" key="11">
    <source>
        <dbReference type="Proteomes" id="UP000594121"/>
    </source>
</evidence>
<dbReference type="GO" id="GO:0046872">
    <property type="term" value="F:metal ion binding"/>
    <property type="evidence" value="ECO:0007669"/>
    <property type="project" value="UniProtKB-KW"/>
</dbReference>
<dbReference type="CDD" id="cd07477">
    <property type="entry name" value="Peptidases_S8_Subtilisin_subset"/>
    <property type="match status" value="1"/>
</dbReference>
<dbReference type="EMBL" id="CP062310">
    <property type="protein sequence ID" value="QOJ78722.1"/>
    <property type="molecule type" value="Genomic_DNA"/>
</dbReference>
<dbReference type="Proteomes" id="UP000594121">
    <property type="component" value="Chromosome"/>
</dbReference>
<dbReference type="PANTHER" id="PTHR43806">
    <property type="entry name" value="PEPTIDASE S8"/>
    <property type="match status" value="1"/>
</dbReference>
<dbReference type="InterPro" id="IPR036852">
    <property type="entry name" value="Peptidase_S8/S53_dom_sf"/>
</dbReference>
<evidence type="ECO:0000259" key="8">
    <source>
        <dbReference type="Pfam" id="PF00082"/>
    </source>
</evidence>
<evidence type="ECO:0000259" key="9">
    <source>
        <dbReference type="Pfam" id="PF22148"/>
    </source>
</evidence>
<dbReference type="InterPro" id="IPR054399">
    <property type="entry name" value="Fervidolysin-like_N_prodom"/>
</dbReference>
<proteinExistence type="inferred from homology"/>
<evidence type="ECO:0000256" key="7">
    <source>
        <dbReference type="RuleBase" id="RU003355"/>
    </source>
</evidence>
<evidence type="ECO:0000313" key="10">
    <source>
        <dbReference type="EMBL" id="QOJ78722.1"/>
    </source>
</evidence>
<dbReference type="PROSITE" id="PS00138">
    <property type="entry name" value="SUBTILASE_SER"/>
    <property type="match status" value="1"/>
</dbReference>
<evidence type="ECO:0000256" key="6">
    <source>
        <dbReference type="PIRSR" id="PIRSR615500-1"/>
    </source>
</evidence>
<feature type="domain" description="Peptidase S8/S53" evidence="8">
    <location>
        <begin position="125"/>
        <end position="394"/>
    </location>
</feature>
<dbReference type="InterPro" id="IPR000209">
    <property type="entry name" value="Peptidase_S8/S53_dom"/>
</dbReference>
<dbReference type="Gene3D" id="3.30.70.80">
    <property type="entry name" value="Peptidase S8 propeptide/proteinase inhibitor I9"/>
    <property type="match status" value="1"/>
</dbReference>
<dbReference type="SUPFAM" id="SSF52743">
    <property type="entry name" value="Subtilisin-like"/>
    <property type="match status" value="1"/>
</dbReference>
<keyword evidence="2 7" id="KW-0645">Protease</keyword>
<dbReference type="InterPro" id="IPR023827">
    <property type="entry name" value="Peptidase_S8_Asp-AS"/>
</dbReference>
<feature type="active site" description="Charge relay system" evidence="6">
    <location>
        <position position="341"/>
    </location>
</feature>
<dbReference type="RefSeq" id="WP_192818694.1">
    <property type="nucleotide sequence ID" value="NZ_CP062310.1"/>
</dbReference>
<dbReference type="InterPro" id="IPR015500">
    <property type="entry name" value="Peptidase_S8_subtilisin-rel"/>
</dbReference>
<organism evidence="10 11">
    <name type="scientific">Infirmifilum lucidum</name>
    <dbReference type="NCBI Taxonomy" id="2776706"/>
    <lineage>
        <taxon>Archaea</taxon>
        <taxon>Thermoproteota</taxon>
        <taxon>Thermoprotei</taxon>
        <taxon>Thermofilales</taxon>
        <taxon>Thermofilaceae</taxon>
        <taxon>Infirmifilum</taxon>
    </lineage>
</organism>
<evidence type="ECO:0000256" key="3">
    <source>
        <dbReference type="ARBA" id="ARBA00022723"/>
    </source>
</evidence>
<dbReference type="InterPro" id="IPR023828">
    <property type="entry name" value="Peptidase_S8_Ser-AS"/>
</dbReference>
<protein>
    <submittedName>
        <fullName evidence="10">S8 family peptidase</fullName>
    </submittedName>
</protein>
<reference evidence="10 11" key="1">
    <citation type="submission" date="2020-10" db="EMBL/GenBank/DDBJ databases">
        <title>Thermofilum lucidum 3507LT sp. nov. a novel member of Thermofilaceae family isolated from Chile hot spring, and proposal of description order Thermofilales.</title>
        <authorList>
            <person name="Zayulina K.S."/>
            <person name="Elcheninov A.G."/>
            <person name="Toshchakov S.V."/>
            <person name="Kublanov I.V."/>
        </authorList>
    </citation>
    <scope>NUCLEOTIDE SEQUENCE [LARGE SCALE GENOMIC DNA]</scope>
    <source>
        <strain evidence="10 11">3507LT</strain>
    </source>
</reference>
<keyword evidence="3" id="KW-0479">Metal-binding</keyword>
<dbReference type="InterPro" id="IPR034202">
    <property type="entry name" value="Subtilisin_Carlsberg-like"/>
</dbReference>
<gene>
    <name evidence="10" type="ORF">IG193_08225</name>
</gene>
<keyword evidence="4 7" id="KW-0378">Hydrolase</keyword>
<dbReference type="KEGG" id="thel:IG193_08225"/>
<dbReference type="Pfam" id="PF00082">
    <property type="entry name" value="Peptidase_S8"/>
    <property type="match status" value="1"/>
</dbReference>
<dbReference type="GO" id="GO:0006508">
    <property type="term" value="P:proteolysis"/>
    <property type="evidence" value="ECO:0007669"/>
    <property type="project" value="UniProtKB-KW"/>
</dbReference>
<evidence type="ECO:0000256" key="2">
    <source>
        <dbReference type="ARBA" id="ARBA00022670"/>
    </source>
</evidence>
<sequence>MRATALLLALLVIVAGFSALVQAPPQYKRLAVGYTDLSTLHTIASQHAAAVVKTIPEIKVAVLLVPAGEDLRGHVGKGLRYVEEDKIAVALELSSYSDVQWNMKMINATKVWDTYYPSLNGAALGKGVKVAVLDTGVLYTHPDLKGRVVWCVNTVLKKTYKGTDLSKCTDRNGHGTHVAGIIAALINNAGVTGVASNVSIYIIKVLNDAGSGTYTDIAEGIIEAVKGPDGVVGTSDDAKVLSMSLGGSSDSNILYDAVKWAYQNGAVLVAAAGNSGDGDPSTDNVAYPARYPEVIAVAAVDSSYNVPTWSSDGPEVDVAAPGVNILSTYLRNGYATLSGTSMATPHVSGVVALIQALRLAQGKSLLTPSQVYDVLTSTAVDINAKGFDVFTGYGLVDAIAAVNKALGLP</sequence>
<feature type="active site" description="Charge relay system" evidence="6">
    <location>
        <position position="174"/>
    </location>
</feature>
<feature type="active site" description="Charge relay system" evidence="6">
    <location>
        <position position="134"/>
    </location>
</feature>
<dbReference type="Pfam" id="PF22148">
    <property type="entry name" value="Fervidolysin_NPro-like"/>
    <property type="match status" value="1"/>
</dbReference>
<dbReference type="PROSITE" id="PS00136">
    <property type="entry name" value="SUBTILASE_ASP"/>
    <property type="match status" value="1"/>
</dbReference>
<dbReference type="PRINTS" id="PR00723">
    <property type="entry name" value="SUBTILISIN"/>
</dbReference>
<evidence type="ECO:0000256" key="5">
    <source>
        <dbReference type="ARBA" id="ARBA00022825"/>
    </source>
</evidence>
<evidence type="ECO:0000256" key="1">
    <source>
        <dbReference type="ARBA" id="ARBA00011073"/>
    </source>
</evidence>
<name>A0A7L9FHA2_9CREN</name>
<feature type="domain" description="Fervidolysin-like N-terminal prodomain" evidence="9">
    <location>
        <begin position="30"/>
        <end position="72"/>
    </location>
</feature>
<dbReference type="GeneID" id="59149875"/>
<dbReference type="PANTHER" id="PTHR43806:SF11">
    <property type="entry name" value="CEREVISIN-RELATED"/>
    <property type="match status" value="1"/>
</dbReference>
<dbReference type="PROSITE" id="PS51892">
    <property type="entry name" value="SUBTILASE"/>
    <property type="match status" value="1"/>
</dbReference>
<dbReference type="AlphaFoldDB" id="A0A7L9FHA2"/>
<keyword evidence="5 7" id="KW-0720">Serine protease</keyword>
<evidence type="ECO:0000256" key="4">
    <source>
        <dbReference type="ARBA" id="ARBA00022801"/>
    </source>
</evidence>